<organism evidence="1 2">
    <name type="scientific">Ramazzottius varieornatus</name>
    <name type="common">Water bear</name>
    <name type="synonym">Tardigrade</name>
    <dbReference type="NCBI Taxonomy" id="947166"/>
    <lineage>
        <taxon>Eukaryota</taxon>
        <taxon>Metazoa</taxon>
        <taxon>Ecdysozoa</taxon>
        <taxon>Tardigrada</taxon>
        <taxon>Eutardigrada</taxon>
        <taxon>Parachela</taxon>
        <taxon>Hypsibioidea</taxon>
        <taxon>Ramazzottiidae</taxon>
        <taxon>Ramazzottius</taxon>
    </lineage>
</organism>
<dbReference type="AlphaFoldDB" id="A0A1D1VSS9"/>
<accession>A0A1D1VSS9</accession>
<gene>
    <name evidence="1" type="primary">RvY_14867-1</name>
    <name evidence="1" type="synonym">RvY_14867.1</name>
    <name evidence="1" type="ORF">RvY_14867</name>
</gene>
<name>A0A1D1VSS9_RAMVA</name>
<sequence>MDVLAKTGATPAAVAEIRCCPPAITMMQTTAYGSQATRKARIIRTTINHTSMVRTGNTKPKMSK</sequence>
<keyword evidence="2" id="KW-1185">Reference proteome</keyword>
<dbReference type="Proteomes" id="UP000186922">
    <property type="component" value="Unassembled WGS sequence"/>
</dbReference>
<comment type="caution">
    <text evidence="1">The sequence shown here is derived from an EMBL/GenBank/DDBJ whole genome shotgun (WGS) entry which is preliminary data.</text>
</comment>
<proteinExistence type="predicted"/>
<reference evidence="1 2" key="1">
    <citation type="journal article" date="2016" name="Nat. Commun.">
        <title>Extremotolerant tardigrade genome and improved radiotolerance of human cultured cells by tardigrade-unique protein.</title>
        <authorList>
            <person name="Hashimoto T."/>
            <person name="Horikawa D.D."/>
            <person name="Saito Y."/>
            <person name="Kuwahara H."/>
            <person name="Kozuka-Hata H."/>
            <person name="Shin-I T."/>
            <person name="Minakuchi Y."/>
            <person name="Ohishi K."/>
            <person name="Motoyama A."/>
            <person name="Aizu T."/>
            <person name="Enomoto A."/>
            <person name="Kondo K."/>
            <person name="Tanaka S."/>
            <person name="Hara Y."/>
            <person name="Koshikawa S."/>
            <person name="Sagara H."/>
            <person name="Miura T."/>
            <person name="Yokobori S."/>
            <person name="Miyagawa K."/>
            <person name="Suzuki Y."/>
            <person name="Kubo T."/>
            <person name="Oyama M."/>
            <person name="Kohara Y."/>
            <person name="Fujiyama A."/>
            <person name="Arakawa K."/>
            <person name="Katayama T."/>
            <person name="Toyoda A."/>
            <person name="Kunieda T."/>
        </authorList>
    </citation>
    <scope>NUCLEOTIDE SEQUENCE [LARGE SCALE GENOMIC DNA]</scope>
    <source>
        <strain evidence="1 2">YOKOZUNA-1</strain>
    </source>
</reference>
<evidence type="ECO:0000313" key="2">
    <source>
        <dbReference type="Proteomes" id="UP000186922"/>
    </source>
</evidence>
<evidence type="ECO:0000313" key="1">
    <source>
        <dbReference type="EMBL" id="GAV04605.1"/>
    </source>
</evidence>
<protein>
    <submittedName>
        <fullName evidence="1">Uncharacterized protein</fullName>
    </submittedName>
</protein>
<dbReference type="EMBL" id="BDGG01000011">
    <property type="protein sequence ID" value="GAV04605.1"/>
    <property type="molecule type" value="Genomic_DNA"/>
</dbReference>